<keyword evidence="3" id="KW-1185">Reference proteome</keyword>
<feature type="region of interest" description="Disordered" evidence="1">
    <location>
        <begin position="361"/>
        <end position="380"/>
    </location>
</feature>
<name>A0A225B0K6_TALAT</name>
<protein>
    <submittedName>
        <fullName evidence="2">Uncharacterized protein</fullName>
    </submittedName>
</protein>
<comment type="caution">
    <text evidence="2">The sequence shown here is derived from an EMBL/GenBank/DDBJ whole genome shotgun (WGS) entry which is preliminary data.</text>
</comment>
<dbReference type="AlphaFoldDB" id="A0A225B0K6"/>
<evidence type="ECO:0000313" key="3">
    <source>
        <dbReference type="Proteomes" id="UP000214365"/>
    </source>
</evidence>
<evidence type="ECO:0000256" key="1">
    <source>
        <dbReference type="SAM" id="MobiDB-lite"/>
    </source>
</evidence>
<sequence>MSLGVRVGVEVVDEEDKDTLDHEEGDNDACCEGDAVLVVVLIVDGCDWDGSGSAAVMEDGTDDGNARDGDDDRDGRVALLFLPYIICLRIMAGEMPAAPAAPAGGGDAAAAAAAGAAGDWTGLAAGGGDGVATPAAVAAVGTDAVVVVAVAAGADAAGADGITPIAKTDVVVCTAIPGTDTDTTAGAGTDEAAAGPAMIAPPTAVAGEEVGMAAAGTDADDTAAAITEAGGGVETDSAEEKNEMEVYGKTEEADVTTVSGPKTLLDEVVERGIVTDEEGMMNGAGAAAGNDEAEGETAIRIDDDEREGECVVEVVDVVTEKTGAGAAGGTDTDTAGVDTGTDDDGGGQNVSVTVTVRVARQTREDEKEEDGEDGNTRGEDMLTLGVGGVGVILGIDDDTDIDTDDMGLGELVNTLLGDVGGRGFPIWGMAMTTDAMSVSRRVRTLILILFLFFLSVKTRGNSRGYE</sequence>
<dbReference type="Proteomes" id="UP000214365">
    <property type="component" value="Unassembled WGS sequence"/>
</dbReference>
<gene>
    <name evidence="2" type="ORF">UA08_00068</name>
</gene>
<dbReference type="EMBL" id="LFMY01000001">
    <property type="protein sequence ID" value="OKL64244.1"/>
    <property type="molecule type" value="Genomic_DNA"/>
</dbReference>
<evidence type="ECO:0000313" key="2">
    <source>
        <dbReference type="EMBL" id="OKL64244.1"/>
    </source>
</evidence>
<accession>A0A225B0K6</accession>
<reference evidence="2 3" key="1">
    <citation type="submission" date="2015-06" db="EMBL/GenBank/DDBJ databases">
        <title>Talaromyces atroroseus IBT 11181 draft genome.</title>
        <authorList>
            <person name="Rasmussen K.B."/>
            <person name="Rasmussen S."/>
            <person name="Petersen B."/>
            <person name="Sicheritz-Ponten T."/>
            <person name="Mortensen U.H."/>
            <person name="Thrane U."/>
        </authorList>
    </citation>
    <scope>NUCLEOTIDE SEQUENCE [LARGE SCALE GENOMIC DNA]</scope>
    <source>
        <strain evidence="2 3">IBT 11181</strain>
    </source>
</reference>
<dbReference type="GeneID" id="30999823"/>
<organism evidence="2 3">
    <name type="scientific">Talaromyces atroroseus</name>
    <dbReference type="NCBI Taxonomy" id="1441469"/>
    <lineage>
        <taxon>Eukaryota</taxon>
        <taxon>Fungi</taxon>
        <taxon>Dikarya</taxon>
        <taxon>Ascomycota</taxon>
        <taxon>Pezizomycotina</taxon>
        <taxon>Eurotiomycetes</taxon>
        <taxon>Eurotiomycetidae</taxon>
        <taxon>Eurotiales</taxon>
        <taxon>Trichocomaceae</taxon>
        <taxon>Talaromyces</taxon>
        <taxon>Talaromyces sect. Trachyspermi</taxon>
    </lineage>
</organism>
<feature type="region of interest" description="Disordered" evidence="1">
    <location>
        <begin position="322"/>
        <end position="349"/>
    </location>
</feature>
<proteinExistence type="predicted"/>
<feature type="compositionally biased region" description="Low complexity" evidence="1">
    <location>
        <begin position="329"/>
        <end position="339"/>
    </location>
</feature>
<dbReference type="RefSeq" id="XP_020124365.1">
    <property type="nucleotide sequence ID" value="XM_020260523.1"/>
</dbReference>